<evidence type="ECO:0000313" key="1">
    <source>
        <dbReference type="EMBL" id="OSX89960.1"/>
    </source>
</evidence>
<reference evidence="1 2" key="1">
    <citation type="submission" date="2016-12" db="EMBL/GenBank/DDBJ databases">
        <title>Genome Sequences of Twelve Sporeforming Bacillus Species Isolated from Foods.</title>
        <authorList>
            <person name="De Jong A."/>
            <person name="Holsappel S."/>
            <person name="Kuipers O.P."/>
        </authorList>
    </citation>
    <scope>NUCLEOTIDE SEQUENCE [LARGE SCALE GENOMIC DNA]</scope>
    <source>
        <strain evidence="1 2">S3E15</strain>
    </source>
</reference>
<proteinExistence type="predicted"/>
<organism evidence="1 2">
    <name type="scientific">Bacillus mycoides</name>
    <dbReference type="NCBI Taxonomy" id="1405"/>
    <lineage>
        <taxon>Bacteria</taxon>
        <taxon>Bacillati</taxon>
        <taxon>Bacillota</taxon>
        <taxon>Bacilli</taxon>
        <taxon>Bacillales</taxon>
        <taxon>Bacillaceae</taxon>
        <taxon>Bacillus</taxon>
        <taxon>Bacillus cereus group</taxon>
    </lineage>
</organism>
<dbReference type="EMBL" id="MRWU01000023">
    <property type="protein sequence ID" value="OSX89960.1"/>
    <property type="molecule type" value="Genomic_DNA"/>
</dbReference>
<evidence type="ECO:0000313" key="2">
    <source>
        <dbReference type="Proteomes" id="UP000194131"/>
    </source>
</evidence>
<protein>
    <submittedName>
        <fullName evidence="1">Uncharacterized protein</fullName>
    </submittedName>
</protein>
<name>A0AAP8BCM9_BACMY</name>
<comment type="caution">
    <text evidence="1">The sequence shown here is derived from an EMBL/GenBank/DDBJ whole genome shotgun (WGS) entry which is preliminary data.</text>
</comment>
<sequence>MYNEITILPINGNEEVIQVNKQNVSSATDILTDLFYGH</sequence>
<accession>A0AAP8BCM9</accession>
<dbReference type="AlphaFoldDB" id="A0AAP8BCM9"/>
<dbReference type="Proteomes" id="UP000194131">
    <property type="component" value="Unassembled WGS sequence"/>
</dbReference>
<gene>
    <name evidence="1" type="ORF">S3E15_02866</name>
</gene>